<organism evidence="1 2">
    <name type="scientific">Clostridium estertheticum</name>
    <dbReference type="NCBI Taxonomy" id="238834"/>
    <lineage>
        <taxon>Bacteria</taxon>
        <taxon>Bacillati</taxon>
        <taxon>Bacillota</taxon>
        <taxon>Clostridia</taxon>
        <taxon>Eubacteriales</taxon>
        <taxon>Clostridiaceae</taxon>
        <taxon>Clostridium</taxon>
    </lineage>
</organism>
<dbReference type="AlphaFoldDB" id="A0A5N7IPL6"/>
<dbReference type="RefSeq" id="WP_152752493.1">
    <property type="nucleotide sequence ID" value="NZ_SPSE01000033.1"/>
</dbReference>
<gene>
    <name evidence="1" type="ORF">E4V82_12155</name>
</gene>
<evidence type="ECO:0000313" key="1">
    <source>
        <dbReference type="EMBL" id="MPQ62856.1"/>
    </source>
</evidence>
<dbReference type="EMBL" id="SPSF01000032">
    <property type="protein sequence ID" value="MPQ62856.1"/>
    <property type="molecule type" value="Genomic_DNA"/>
</dbReference>
<reference evidence="1 2" key="1">
    <citation type="journal article" date="2019" name="Lett. Appl. Microbiol.">
        <title>A case of 'blown pack' spoilage of vacuum-packaged pork likely associated with Clostridium estertheticum in Canada.</title>
        <authorList>
            <person name="Zhang P."/>
            <person name="Ward P."/>
            <person name="McMullen L.M."/>
            <person name="Yang X."/>
        </authorList>
    </citation>
    <scope>NUCLEOTIDE SEQUENCE [LARGE SCALE GENOMIC DNA]</scope>
    <source>
        <strain evidence="1 2">MA19</strain>
    </source>
</reference>
<dbReference type="Proteomes" id="UP000342249">
    <property type="component" value="Unassembled WGS sequence"/>
</dbReference>
<proteinExistence type="predicted"/>
<evidence type="ECO:0008006" key="3">
    <source>
        <dbReference type="Google" id="ProtNLM"/>
    </source>
</evidence>
<accession>A0A5N7IPL6</accession>
<name>A0A5N7IPL6_9CLOT</name>
<comment type="caution">
    <text evidence="1">The sequence shown here is derived from an EMBL/GenBank/DDBJ whole genome shotgun (WGS) entry which is preliminary data.</text>
</comment>
<evidence type="ECO:0000313" key="2">
    <source>
        <dbReference type="Proteomes" id="UP000342249"/>
    </source>
</evidence>
<protein>
    <recommendedName>
        <fullName evidence="3">ApeA N-terminal domain-containing protein</fullName>
    </recommendedName>
</protein>
<sequence>MNYKIEVLFNESNKENIIYDDKSYYTETLYDHITISNCKIAIKGSRSKNIPIESIITNITSTLYKQILKALVFAYMSTGTQYQILEIKLYKNINGKEMSFIENNIVQPYLRPLNREYCIVPDRLKILFSNSSKIDILLNSIILFIKGFQENNFDYYWKSFNCLYTGISGKDKEFQKLIFIRGFIEKNQPSFRSSLDLMDKDDKNDIRSLRIRDFILNNFPTRHETEQFKEFIMRFTDYRMNQMFDEVLPYRKEFLNLEGMLADVQSHITFHKDQGLKSNEQLLCFYILKYSYYLRNKYFHAEKTVPVFILKSNNELIELDKINQIMCTFIIDIFNCNHLYL</sequence>